<feature type="domain" description="HTH-like" evidence="1">
    <location>
        <begin position="39"/>
        <end position="74"/>
    </location>
</feature>
<dbReference type="InterPro" id="IPR025948">
    <property type="entry name" value="HTH-like_dom"/>
</dbReference>
<organism evidence="2 3">
    <name type="scientific">Ruficoccus amylovorans</name>
    <dbReference type="NCBI Taxonomy" id="1804625"/>
    <lineage>
        <taxon>Bacteria</taxon>
        <taxon>Pseudomonadati</taxon>
        <taxon>Verrucomicrobiota</taxon>
        <taxon>Opitutia</taxon>
        <taxon>Puniceicoccales</taxon>
        <taxon>Cerasicoccaceae</taxon>
        <taxon>Ruficoccus</taxon>
    </lineage>
</organism>
<dbReference type="Pfam" id="PF13276">
    <property type="entry name" value="HTH_21"/>
    <property type="match status" value="1"/>
</dbReference>
<accession>A0A842HLH2</accession>
<proteinExistence type="predicted"/>
<protein>
    <submittedName>
        <fullName evidence="2">Transposase</fullName>
    </submittedName>
</protein>
<sequence>MFSAGGLPSLWVAPQHVWLPGEGCRALVGKVAWGFASQEQEYPELGYPKITRLLKRDGWDVGKRLVQRLRQEMGAHSWAALSRA</sequence>
<comment type="caution">
    <text evidence="2">The sequence shown here is derived from an EMBL/GenBank/DDBJ whole genome shotgun (WGS) entry which is preliminary data.</text>
</comment>
<dbReference type="RefSeq" id="WP_185676902.1">
    <property type="nucleotide sequence ID" value="NZ_JACHVB010000060.1"/>
</dbReference>
<dbReference type="EMBL" id="JACHVB010000060">
    <property type="protein sequence ID" value="MBC2595981.1"/>
    <property type="molecule type" value="Genomic_DNA"/>
</dbReference>
<reference evidence="2 3" key="1">
    <citation type="submission" date="2020-07" db="EMBL/GenBank/DDBJ databases">
        <authorList>
            <person name="Feng X."/>
        </authorList>
    </citation>
    <scope>NUCLEOTIDE SEQUENCE [LARGE SCALE GENOMIC DNA]</scope>
    <source>
        <strain evidence="2 3">JCM31066</strain>
    </source>
</reference>
<dbReference type="AlphaFoldDB" id="A0A842HLH2"/>
<gene>
    <name evidence="2" type="ORF">H5P28_17075</name>
</gene>
<evidence type="ECO:0000259" key="1">
    <source>
        <dbReference type="Pfam" id="PF13276"/>
    </source>
</evidence>
<name>A0A842HLH2_9BACT</name>
<dbReference type="Proteomes" id="UP000546464">
    <property type="component" value="Unassembled WGS sequence"/>
</dbReference>
<evidence type="ECO:0000313" key="3">
    <source>
        <dbReference type="Proteomes" id="UP000546464"/>
    </source>
</evidence>
<keyword evidence="3" id="KW-1185">Reference proteome</keyword>
<evidence type="ECO:0000313" key="2">
    <source>
        <dbReference type="EMBL" id="MBC2595981.1"/>
    </source>
</evidence>